<feature type="non-terminal residue" evidence="3">
    <location>
        <position position="576"/>
    </location>
</feature>
<name>A0ABN9UAH1_9DINO</name>
<feature type="region of interest" description="Disordered" evidence="1">
    <location>
        <begin position="33"/>
        <end position="117"/>
    </location>
</feature>
<dbReference type="EMBL" id="CAUYUJ010015583">
    <property type="protein sequence ID" value="CAK0855885.1"/>
    <property type="molecule type" value="Genomic_DNA"/>
</dbReference>
<feature type="chain" id="PRO_5046099411" description="PDZ domain-containing protein" evidence="2">
    <location>
        <begin position="17"/>
        <end position="576"/>
    </location>
</feature>
<keyword evidence="4" id="KW-1185">Reference proteome</keyword>
<accession>A0ABN9UAH1</accession>
<feature type="signal peptide" evidence="2">
    <location>
        <begin position="1"/>
        <end position="16"/>
    </location>
</feature>
<reference evidence="3" key="1">
    <citation type="submission" date="2023-10" db="EMBL/GenBank/DDBJ databases">
        <authorList>
            <person name="Chen Y."/>
            <person name="Shah S."/>
            <person name="Dougan E. K."/>
            <person name="Thang M."/>
            <person name="Chan C."/>
        </authorList>
    </citation>
    <scope>NUCLEOTIDE SEQUENCE [LARGE SCALE GENOMIC DNA]</scope>
</reference>
<sequence length="576" mass="63819">MLCLLLVVAHLLPCSGLLGATSLVHGGRAATRAQSSAASGNTLQSSSMNSLQSSSMNGVQSSSMNNMQASSQNNLQSSSMNNMQSSNMNSMQASNQNSLQLSSASSNTFQSNSANSLQVGTSTRFRAGVASKLSSYLEYGYTPEERMALHAEKYEKEFVIELNMTLAHETGESIGAQLNMDTDFTPVSVLKIRKNGLLEGWNQAHPEDQVLIGDEIIKVNDILWHHNSRTFAQRIGSQFKAARDYVDGAKRTLSLGIQRPRQVKEVRTQLQRDDLHRKLYSLDFAIDLTVKAKGTSSLGLVLNRTVDWVPIGISRIEPDSLVGQWNARHPEAKVMVGDEVVKINAIGWHHNSETFESRIKDQFAKARRDATESLWSNASNVTSVDITLAFQRPRWVQDSVDNLVFEREQVVQLRVLRTGANKSFGWKLNGSSAGVVIDSIEPDSVLSAWNDANEANPSKQIVATDRIIKLNSAPFFHKKYEKFMQTLDQVANSSQYAAEHLGYQPPMLLRVMRTSEIVYQRGWLARLDANQGLGWRLNSEQKTMPLTVNKIRSSGAVATWNQANPDDAIMPGDQVF</sequence>
<proteinExistence type="predicted"/>
<feature type="compositionally biased region" description="Low complexity" evidence="1">
    <location>
        <begin position="33"/>
        <end position="116"/>
    </location>
</feature>
<protein>
    <recommendedName>
        <fullName evidence="5">PDZ domain-containing protein</fullName>
    </recommendedName>
</protein>
<evidence type="ECO:0000313" key="4">
    <source>
        <dbReference type="Proteomes" id="UP001189429"/>
    </source>
</evidence>
<dbReference type="Proteomes" id="UP001189429">
    <property type="component" value="Unassembled WGS sequence"/>
</dbReference>
<evidence type="ECO:0000256" key="2">
    <source>
        <dbReference type="SAM" id="SignalP"/>
    </source>
</evidence>
<keyword evidence="2" id="KW-0732">Signal</keyword>
<gene>
    <name evidence="3" type="ORF">PCOR1329_LOCUS46410</name>
</gene>
<comment type="caution">
    <text evidence="3">The sequence shown here is derived from an EMBL/GenBank/DDBJ whole genome shotgun (WGS) entry which is preliminary data.</text>
</comment>
<organism evidence="3 4">
    <name type="scientific">Prorocentrum cordatum</name>
    <dbReference type="NCBI Taxonomy" id="2364126"/>
    <lineage>
        <taxon>Eukaryota</taxon>
        <taxon>Sar</taxon>
        <taxon>Alveolata</taxon>
        <taxon>Dinophyceae</taxon>
        <taxon>Prorocentrales</taxon>
        <taxon>Prorocentraceae</taxon>
        <taxon>Prorocentrum</taxon>
    </lineage>
</organism>
<evidence type="ECO:0008006" key="5">
    <source>
        <dbReference type="Google" id="ProtNLM"/>
    </source>
</evidence>
<evidence type="ECO:0000256" key="1">
    <source>
        <dbReference type="SAM" id="MobiDB-lite"/>
    </source>
</evidence>
<evidence type="ECO:0000313" key="3">
    <source>
        <dbReference type="EMBL" id="CAK0855885.1"/>
    </source>
</evidence>